<dbReference type="AlphaFoldDB" id="A0A2R5GM03"/>
<proteinExistence type="predicted"/>
<evidence type="ECO:0000259" key="1">
    <source>
        <dbReference type="PROSITE" id="PS51092"/>
    </source>
</evidence>
<comment type="caution">
    <text evidence="2">The sequence shown here is derived from an EMBL/GenBank/DDBJ whole genome shotgun (WGS) entry which is preliminary data.</text>
</comment>
<dbReference type="SUPFAM" id="SSF51126">
    <property type="entry name" value="Pectin lyase-like"/>
    <property type="match status" value="2"/>
</dbReference>
<accession>A0A2R5GM03</accession>
<dbReference type="InterPro" id="IPR011050">
    <property type="entry name" value="Pectin_lyase_fold/virulence"/>
</dbReference>
<feature type="domain" description="Fibronectin type-II" evidence="1">
    <location>
        <begin position="100"/>
        <end position="169"/>
    </location>
</feature>
<dbReference type="InParanoid" id="A0A2R5GM03"/>
<dbReference type="EMBL" id="BEYU01000103">
    <property type="protein sequence ID" value="GBG31655.1"/>
    <property type="molecule type" value="Genomic_DNA"/>
</dbReference>
<dbReference type="InterPro" id="IPR000562">
    <property type="entry name" value="FN_type2_dom"/>
</dbReference>
<protein>
    <recommendedName>
        <fullName evidence="1">Fibronectin type-II domain-containing protein</fullName>
    </recommendedName>
</protein>
<keyword evidence="3" id="KW-1185">Reference proteome</keyword>
<dbReference type="PROSITE" id="PS51092">
    <property type="entry name" value="FN2_2"/>
    <property type="match status" value="1"/>
</dbReference>
<dbReference type="PANTHER" id="PTHR11319">
    <property type="entry name" value="G PROTEIN-COUPLED RECEPTOR-RELATED"/>
    <property type="match status" value="1"/>
</dbReference>
<sequence>MGDTQDLPTCHDSGLWCYDVAKPQVVEGFWNDSSLDVWSDNGWCNLGDQASESIKMACPRSSDPSCDEDRAVYVQSWCLKTCYESGDLPYARPCYDPCTFEEHPCTFPFTFEGAAFEVCLSLEKKDGRRPPRASEHGTSEDEATVQWCGVKTELLQGDFQGLDWAYCSCAALRASTTATSSPTASVISTTTPTASASTINIVAACPETSGRLSAAMAEQCSQFLIRQECTLDLSSLRGPLTCNQAAISVPAHFSLYLVDSQQDLVLTCGDGNNDLDDTYLFYLHENASLVLDGVSVANCSGAVYQGAYSHFEIQNASISGNQNLAGPAGVFWGGSYATTRVLCAVIFNNIGASAGVFSNANGVGSLDVIFQNSRFENNTAMEAGGIVALSSEPGTVAGGRLWVESCTFRRNIAATRGGLLSVGRGLLSLRATFLGCYFEDHRAFKGGLFYLGDSGVNYELLDLSRAERLVRVIVRKSFVRAALAHVGAFVSQVYDGNTAVIVDQTSLTAARVTNHGALVAITSRPSSLNLDGANQNIFALAMSDSQIFENVADVDGGVLSIQGPARVLISNSSFTDNHAKGGGGGVLLAAGAPGMSLSMVSSRFENNSALSNGGALLMTTEANVTLTDSTFHANVALIADNLNSTKNQALSRAGALRVRSGASLAVNGSVHFIQNTARSHGGAMALDLGSHVALSGISEFKANRILGSDAGAGGAIAVVPGAGHLLEVNISNATFEGNYALAAPLIYVDLVADLRLVSKANDWALVAANNGVFSLQNVSFDKATHAKPITTAPAALKVCPAQLDRNDDDNDNDQLTCAFQTETIASLSTHSGGYLSPFCAVLVDAFDEPFVTPRELVLPLVIQTPAALKTSVHLPEPFAGTLALQDSLLIRGIRVVAATGNYTLHLQPKLHSQHLTSKRRIASAKLPVLVDHCRGPLVALESGRADAEIDGTLVGAIRARRDKESKRKRSSCNVKCGSYVQSPETFETRYVTARVIDN</sequence>
<evidence type="ECO:0000313" key="2">
    <source>
        <dbReference type="EMBL" id="GBG31655.1"/>
    </source>
</evidence>
<organism evidence="2 3">
    <name type="scientific">Hondaea fermentalgiana</name>
    <dbReference type="NCBI Taxonomy" id="2315210"/>
    <lineage>
        <taxon>Eukaryota</taxon>
        <taxon>Sar</taxon>
        <taxon>Stramenopiles</taxon>
        <taxon>Bigyra</taxon>
        <taxon>Labyrinthulomycetes</taxon>
        <taxon>Thraustochytrida</taxon>
        <taxon>Thraustochytriidae</taxon>
        <taxon>Hondaea</taxon>
    </lineage>
</organism>
<dbReference type="Proteomes" id="UP000241890">
    <property type="component" value="Unassembled WGS sequence"/>
</dbReference>
<gene>
    <name evidence="2" type="ORF">FCC1311_078802</name>
</gene>
<reference evidence="2 3" key="1">
    <citation type="submission" date="2017-12" db="EMBL/GenBank/DDBJ databases">
        <title>Sequencing, de novo assembly and annotation of complete genome of a new Thraustochytrid species, strain FCC1311.</title>
        <authorList>
            <person name="Sedici K."/>
            <person name="Godart F."/>
            <person name="Aiese Cigliano R."/>
            <person name="Sanseverino W."/>
            <person name="Barakat M."/>
            <person name="Ortet P."/>
            <person name="Marechal E."/>
            <person name="Cagnac O."/>
            <person name="Amato A."/>
        </authorList>
    </citation>
    <scope>NUCLEOTIDE SEQUENCE [LARGE SCALE GENOMIC DNA]</scope>
</reference>
<evidence type="ECO:0000313" key="3">
    <source>
        <dbReference type="Proteomes" id="UP000241890"/>
    </source>
</evidence>
<name>A0A2R5GM03_9STRA</name>
<dbReference type="PANTHER" id="PTHR11319:SF35">
    <property type="entry name" value="OUTER MEMBRANE PROTEIN PMPC-RELATED"/>
    <property type="match status" value="1"/>
</dbReference>